<organism evidence="2 3">
    <name type="scientific">Fonsecaea erecta</name>
    <dbReference type="NCBI Taxonomy" id="1367422"/>
    <lineage>
        <taxon>Eukaryota</taxon>
        <taxon>Fungi</taxon>
        <taxon>Dikarya</taxon>
        <taxon>Ascomycota</taxon>
        <taxon>Pezizomycotina</taxon>
        <taxon>Eurotiomycetes</taxon>
        <taxon>Chaetothyriomycetidae</taxon>
        <taxon>Chaetothyriales</taxon>
        <taxon>Herpotrichiellaceae</taxon>
        <taxon>Fonsecaea</taxon>
    </lineage>
</organism>
<comment type="caution">
    <text evidence="2">The sequence shown here is derived from an EMBL/GenBank/DDBJ whole genome shotgun (WGS) entry which is preliminary data.</text>
</comment>
<proteinExistence type="predicted"/>
<dbReference type="RefSeq" id="XP_018695532.1">
    <property type="nucleotide sequence ID" value="XM_018835882.1"/>
</dbReference>
<evidence type="ECO:0000256" key="1">
    <source>
        <dbReference type="SAM" id="SignalP"/>
    </source>
</evidence>
<protein>
    <submittedName>
        <fullName evidence="2">Uncharacterized protein</fullName>
    </submittedName>
</protein>
<evidence type="ECO:0000313" key="3">
    <source>
        <dbReference type="Proteomes" id="UP000078343"/>
    </source>
</evidence>
<sequence>MFLVLSAVLTWATMFIIPAQTHSTEILSSMSMSTLTETVECTTTAYTAPVIQAGPTSTYYSLTTYTSHIYDCHGCDTVVVLPYGHVFVEETFTITVTASNATTITLPRCSLTPGPAVMTTPN</sequence>
<evidence type="ECO:0000313" key="2">
    <source>
        <dbReference type="EMBL" id="OAP62165.1"/>
    </source>
</evidence>
<keyword evidence="1" id="KW-0732">Signal</keyword>
<keyword evidence="3" id="KW-1185">Reference proteome</keyword>
<name>A0A178ZT39_9EURO</name>
<reference evidence="2 3" key="1">
    <citation type="submission" date="2016-04" db="EMBL/GenBank/DDBJ databases">
        <title>Draft genome of Fonsecaea erecta CBS 125763.</title>
        <authorList>
            <person name="Weiss V.A."/>
            <person name="Vicente V.A."/>
            <person name="Raittz R.T."/>
            <person name="Moreno L.F."/>
            <person name="De Souza E.M."/>
            <person name="Pedrosa F.O."/>
            <person name="Steffens M.B."/>
            <person name="Faoro H."/>
            <person name="Tadra-Sfeir M.Z."/>
            <person name="Najafzadeh M.J."/>
            <person name="Felipe M.S."/>
            <person name="Teixeira M."/>
            <person name="Sun J."/>
            <person name="Xi L."/>
            <person name="Gomes R."/>
            <person name="De Azevedo C.M."/>
            <person name="Salgado C.G."/>
            <person name="Da Silva M.B."/>
            <person name="Nascimento M.F."/>
            <person name="Queiroz-Telles F."/>
            <person name="Attili D.S."/>
            <person name="Gorbushina A."/>
        </authorList>
    </citation>
    <scope>NUCLEOTIDE SEQUENCE [LARGE SCALE GENOMIC DNA]</scope>
    <source>
        <strain evidence="2 3">CBS 125763</strain>
    </source>
</reference>
<dbReference type="Proteomes" id="UP000078343">
    <property type="component" value="Unassembled WGS sequence"/>
</dbReference>
<feature type="chain" id="PRO_5008098725" evidence="1">
    <location>
        <begin position="24"/>
        <end position="122"/>
    </location>
</feature>
<feature type="signal peptide" evidence="1">
    <location>
        <begin position="1"/>
        <end position="23"/>
    </location>
</feature>
<dbReference type="GeneID" id="30008537"/>
<accession>A0A178ZT39</accession>
<dbReference type="EMBL" id="LVYI01000003">
    <property type="protein sequence ID" value="OAP62165.1"/>
    <property type="molecule type" value="Genomic_DNA"/>
</dbReference>
<gene>
    <name evidence="2" type="ORF">AYL99_04368</name>
</gene>
<dbReference type="AlphaFoldDB" id="A0A178ZT39"/>